<organism evidence="2 4">
    <name type="scientific">Acinetobacter baumannii</name>
    <dbReference type="NCBI Taxonomy" id="470"/>
    <lineage>
        <taxon>Bacteria</taxon>
        <taxon>Pseudomonadati</taxon>
        <taxon>Pseudomonadota</taxon>
        <taxon>Gammaproteobacteria</taxon>
        <taxon>Moraxellales</taxon>
        <taxon>Moraxellaceae</taxon>
        <taxon>Acinetobacter</taxon>
        <taxon>Acinetobacter calcoaceticus/baumannii complex</taxon>
    </lineage>
</organism>
<evidence type="ECO:0000313" key="4">
    <source>
        <dbReference type="Proteomes" id="UP000032746"/>
    </source>
</evidence>
<protein>
    <submittedName>
        <fullName evidence="2">Uncharacterized protein</fullName>
    </submittedName>
</protein>
<name>A0A0D5YLD6_ACIBA</name>
<sequence length="49" mass="5882">MRFVTPTPSKNSNNKLRIFILISYVIVINLIFFYSLIFIRSHSNFFKKL</sequence>
<keyword evidence="1" id="KW-0812">Transmembrane</keyword>
<dbReference type="EMBL" id="CP008706">
    <property type="protein sequence ID" value="AKA32708.1"/>
    <property type="molecule type" value="Genomic_DNA"/>
</dbReference>
<gene>
    <name evidence="2" type="ORF">ABUW_2994</name>
    <name evidence="3" type="ORF">SAMEA104305318_00898</name>
</gene>
<dbReference type="Proteomes" id="UP000032746">
    <property type="component" value="Chromosome"/>
</dbReference>
<proteinExistence type="predicted"/>
<evidence type="ECO:0000256" key="1">
    <source>
        <dbReference type="SAM" id="Phobius"/>
    </source>
</evidence>
<dbReference type="AlphaFoldDB" id="A0A0D5YLD6"/>
<keyword evidence="1" id="KW-0472">Membrane</keyword>
<feature type="transmembrane region" description="Helical" evidence="1">
    <location>
        <begin position="18"/>
        <end position="39"/>
    </location>
</feature>
<reference evidence="2 4" key="1">
    <citation type="journal article" date="2015" name="J. Bacteriol.">
        <title>Resources for Genetic and Genomic Analysis of Emerging Pathogen Acinetobacter baumannii.</title>
        <authorList>
            <person name="Gallagher L.A."/>
            <person name="Ramage E."/>
            <person name="Weiss E.J."/>
            <person name="Radey M."/>
            <person name="Hayden H.S."/>
            <person name="Held K.G."/>
            <person name="Huse H.K."/>
            <person name="Zurawski D.V."/>
            <person name="Brittnacher M.J."/>
            <person name="Manoil C."/>
        </authorList>
    </citation>
    <scope>NUCLEOTIDE SEQUENCE [LARGE SCALE GENOMIC DNA]</scope>
    <source>
        <strain evidence="2 4">AB5075-UW</strain>
    </source>
</reference>
<dbReference type="Proteomes" id="UP000252694">
    <property type="component" value="Unassembled WGS sequence"/>
</dbReference>
<evidence type="ECO:0000313" key="3">
    <source>
        <dbReference type="EMBL" id="SST18746.1"/>
    </source>
</evidence>
<reference evidence="3 5" key="3">
    <citation type="submission" date="2018-07" db="EMBL/GenBank/DDBJ databases">
        <authorList>
            <consortium name="Pathogen Informatics"/>
        </authorList>
    </citation>
    <scope>NUCLEOTIDE SEQUENCE [LARGE SCALE GENOMIC DNA]</scope>
    <source>
        <strain evidence="3 5">4300STDY7045823</strain>
    </source>
</reference>
<accession>A0A0D5YLD6</accession>
<dbReference type="EMBL" id="UFMQ01000002">
    <property type="protein sequence ID" value="SST18746.1"/>
    <property type="molecule type" value="Genomic_DNA"/>
</dbReference>
<reference evidence="4" key="2">
    <citation type="submission" date="2015-03" db="EMBL/GenBank/DDBJ databases">
        <authorList>
            <person name="Gallagher L.A."/>
            <person name="Hayden H.S."/>
            <person name="Weiss E.J."/>
            <person name="Hager K.R."/>
            <person name="Ramage E."/>
            <person name="Radey M.R."/>
            <person name="Bydalek R."/>
            <person name="Manoil C."/>
            <person name="Miller S.I."/>
            <person name="Brittnacher M.J."/>
        </authorList>
    </citation>
    <scope>NUCLEOTIDE SEQUENCE [LARGE SCALE GENOMIC DNA]</scope>
    <source>
        <strain evidence="4">AB5075-UW</strain>
    </source>
</reference>
<evidence type="ECO:0000313" key="5">
    <source>
        <dbReference type="Proteomes" id="UP000252694"/>
    </source>
</evidence>
<evidence type="ECO:0000313" key="2">
    <source>
        <dbReference type="EMBL" id="AKA32708.1"/>
    </source>
</evidence>
<keyword evidence="1" id="KW-1133">Transmembrane helix</keyword>